<dbReference type="Proteomes" id="UP000814033">
    <property type="component" value="Unassembled WGS sequence"/>
</dbReference>
<proteinExistence type="predicted"/>
<name>A0ACB8SCN5_9AGAM</name>
<keyword evidence="2" id="KW-1185">Reference proteome</keyword>
<accession>A0ACB8SCN5</accession>
<comment type="caution">
    <text evidence="1">The sequence shown here is derived from an EMBL/GenBank/DDBJ whole genome shotgun (WGS) entry which is preliminary data.</text>
</comment>
<gene>
    <name evidence="1" type="ORF">FA95DRAFT_473446</name>
</gene>
<reference evidence="1" key="2">
    <citation type="journal article" date="2022" name="New Phytol.">
        <title>Evolutionary transition to the ectomycorrhizal habit in the genomes of a hyperdiverse lineage of mushroom-forming fungi.</title>
        <authorList>
            <person name="Looney B."/>
            <person name="Miyauchi S."/>
            <person name="Morin E."/>
            <person name="Drula E."/>
            <person name="Courty P.E."/>
            <person name="Kohler A."/>
            <person name="Kuo A."/>
            <person name="LaButti K."/>
            <person name="Pangilinan J."/>
            <person name="Lipzen A."/>
            <person name="Riley R."/>
            <person name="Andreopoulos W."/>
            <person name="He G."/>
            <person name="Johnson J."/>
            <person name="Nolan M."/>
            <person name="Tritt A."/>
            <person name="Barry K.W."/>
            <person name="Grigoriev I.V."/>
            <person name="Nagy L.G."/>
            <person name="Hibbett D."/>
            <person name="Henrissat B."/>
            <person name="Matheny P.B."/>
            <person name="Labbe J."/>
            <person name="Martin F.M."/>
        </authorList>
    </citation>
    <scope>NUCLEOTIDE SEQUENCE</scope>
    <source>
        <strain evidence="1">FP105234-sp</strain>
    </source>
</reference>
<organism evidence="1 2">
    <name type="scientific">Auriscalpium vulgare</name>
    <dbReference type="NCBI Taxonomy" id="40419"/>
    <lineage>
        <taxon>Eukaryota</taxon>
        <taxon>Fungi</taxon>
        <taxon>Dikarya</taxon>
        <taxon>Basidiomycota</taxon>
        <taxon>Agaricomycotina</taxon>
        <taxon>Agaricomycetes</taxon>
        <taxon>Russulales</taxon>
        <taxon>Auriscalpiaceae</taxon>
        <taxon>Auriscalpium</taxon>
    </lineage>
</organism>
<reference evidence="1" key="1">
    <citation type="submission" date="2021-02" db="EMBL/GenBank/DDBJ databases">
        <authorList>
            <consortium name="DOE Joint Genome Institute"/>
            <person name="Ahrendt S."/>
            <person name="Looney B.P."/>
            <person name="Miyauchi S."/>
            <person name="Morin E."/>
            <person name="Drula E."/>
            <person name="Courty P.E."/>
            <person name="Chicoki N."/>
            <person name="Fauchery L."/>
            <person name="Kohler A."/>
            <person name="Kuo A."/>
            <person name="Labutti K."/>
            <person name="Pangilinan J."/>
            <person name="Lipzen A."/>
            <person name="Riley R."/>
            <person name="Andreopoulos W."/>
            <person name="He G."/>
            <person name="Johnson J."/>
            <person name="Barry K.W."/>
            <person name="Grigoriev I.V."/>
            <person name="Nagy L."/>
            <person name="Hibbett D."/>
            <person name="Henrissat B."/>
            <person name="Matheny P.B."/>
            <person name="Labbe J."/>
            <person name="Martin F."/>
        </authorList>
    </citation>
    <scope>NUCLEOTIDE SEQUENCE</scope>
    <source>
        <strain evidence="1">FP105234-sp</strain>
    </source>
</reference>
<sequence length="451" mass="46919">MFSLTLLLALSAASLAAAAPHPAHDRDRDHDHDHTAPRALSSQWFHPDNHPAHALFRRQTNSTAPTPTQFPAVGSPAWAAAYPQGTPDSNAMPQAWKDALAAAVQAGKIPTIAPSHQSSPSADPTYGSLNPNGPQVCSATYQCVIPGDTEVWNAPPGVIGISFDDGPLPTSDKLYAFLAANHVRATHFYIGENILENWKEFNAAFANGDDIAVHTWTHPYMTTLSNADVVAQLGWTLQLIYNSTGGHLAKFWRPPYGDADTRVVAIAKEVFGLTTVIWNQDTNDWSLGEAGGTNPTAIATNFKKWLTGSKSPGLIVLEHELSTGSVQAFIDAFPLMQQNNWTLRSVAALDGASASYQNAQDSPSQPNLLPLTAGGLDASLALTSSAPAATSASASASLGANAASAGVPAASASGINNQAGGKKNAARAPRAPAAALALSAAGVLIGLFCAA</sequence>
<protein>
    <submittedName>
        <fullName evidence="1">Carbohydrate esterase family 4 protein</fullName>
    </submittedName>
</protein>
<evidence type="ECO:0000313" key="2">
    <source>
        <dbReference type="Proteomes" id="UP000814033"/>
    </source>
</evidence>
<evidence type="ECO:0000313" key="1">
    <source>
        <dbReference type="EMBL" id="KAI0053655.1"/>
    </source>
</evidence>
<dbReference type="EMBL" id="MU275839">
    <property type="protein sequence ID" value="KAI0053655.1"/>
    <property type="molecule type" value="Genomic_DNA"/>
</dbReference>